<name>A0A845BEB6_9PROT</name>
<feature type="domain" description="Aldehyde oxidase/xanthine dehydrogenase a/b hammerhead" evidence="1">
    <location>
        <begin position="32"/>
        <end position="138"/>
    </location>
</feature>
<accession>A0A845BEB6</accession>
<dbReference type="InterPro" id="IPR008274">
    <property type="entry name" value="AldOxase/xan_DH_MoCoBD1"/>
</dbReference>
<protein>
    <submittedName>
        <fullName evidence="2">Xanthine dehydrogenase family protein molybdopterin-binding subunit</fullName>
    </submittedName>
</protein>
<dbReference type="Gene3D" id="3.30.365.10">
    <property type="entry name" value="Aldehyde oxidase/xanthine dehydrogenase, molybdopterin binding domain"/>
    <property type="match status" value="4"/>
</dbReference>
<dbReference type="AlphaFoldDB" id="A0A845BEB6"/>
<dbReference type="InterPro" id="IPR036856">
    <property type="entry name" value="Ald_Oxase/Xan_DH_a/b_sf"/>
</dbReference>
<dbReference type="Pfam" id="PF02738">
    <property type="entry name" value="MoCoBD_1"/>
    <property type="match status" value="1"/>
</dbReference>
<dbReference type="RefSeq" id="WP_160938872.1">
    <property type="nucleotide sequence ID" value="NZ_SNVJ01000022.1"/>
</dbReference>
<dbReference type="OrthoDB" id="8428274at2"/>
<sequence length="730" mass="77708">MKFDTPATTNPIDRMKVVGQPIDRIDGRLKTTGQAPYAYEQNDAVRDPAYGYVIGAAIAKGRITGMDLRAARAAPGVLAIVTAENAGPLGKGDMNTARLLGGPEVDHYHQAIAVVVAETFEQARDAAQRVRVDYAPAGGAFDLAAARDTAKEVDQSASSVGDFEGAFAAAAVQLDATYTTPDQSHAMMEPHASIAAWQGDRLVVWTSNQMINWSAGDLAKTLKLPKEKVRLISPFIGGGFGGKLFLRSDAVMAALGSRAAKRPVKVALQRPLMMNNTTHRPATIQRIRIGAAPDGRIGAIAHESWSGDLPGGGPETAVDQTRLLYAGANRLTQLRLAVLDLPEGNAMRAPGEAPGLMALEIAMDEMAEKLGMDPVQFRIVNDTQVDPNDPDRPFSQRQLVKCLQLGAERFGWDQRNPRPGQSRQGRWLTGMGMASAFRNNLVMKSAARLRLDSRGEVTVETDMTDIGTGSYTIIAQTAAEMMGVPIDKVTVRLGDSSFPVSAGSGGQWGANSSTAGVYAACMKLREAVARKLGFNSADAVFAEGQVRSGNRGATLAEAAGPDGIVVEDILEYGDLSKRFQQSTFGAHFVEVAVDAATGEARVRRMLAVCAAGRILNPKTARSQVIGAMTMGVGAALMEELALDKRRGFFVNHDLAGYEVPVHADIPHQEVIFLDEADPISSPMKAKGVGELGLCGVGAAIANAIHNATGVRVRDYPITLDKYLDRLPEAV</sequence>
<dbReference type="Pfam" id="PF01315">
    <property type="entry name" value="Ald_Xan_dh_C"/>
    <property type="match status" value="1"/>
</dbReference>
<evidence type="ECO:0000313" key="3">
    <source>
        <dbReference type="Proteomes" id="UP000460715"/>
    </source>
</evidence>
<dbReference type="SMART" id="SM01008">
    <property type="entry name" value="Ald_Xan_dh_C"/>
    <property type="match status" value="1"/>
</dbReference>
<dbReference type="NCBIfam" id="NF041671">
    <property type="entry name" value="peri_hyde_PaoC"/>
    <property type="match status" value="1"/>
</dbReference>
<proteinExistence type="predicted"/>
<dbReference type="InterPro" id="IPR000674">
    <property type="entry name" value="Ald_Oxase/Xan_DH_a/b"/>
</dbReference>
<dbReference type="SUPFAM" id="SSF54665">
    <property type="entry name" value="CO dehydrogenase molybdoprotein N-domain-like"/>
    <property type="match status" value="1"/>
</dbReference>
<reference evidence="2 3" key="1">
    <citation type="submission" date="2019-03" db="EMBL/GenBank/DDBJ databases">
        <title>Roseomonas sp. a novel Roseomonas species isolated from Sea whip Gorgonian.</title>
        <authorList>
            <person name="Li F."/>
            <person name="Pan X."/>
            <person name="Huang S."/>
            <person name="Li Z."/>
            <person name="Meng B."/>
        </authorList>
    </citation>
    <scope>NUCLEOTIDE SEQUENCE [LARGE SCALE GENOMIC DNA]</scope>
    <source>
        <strain evidence="2 3">M0104</strain>
    </source>
</reference>
<dbReference type="Proteomes" id="UP000460715">
    <property type="component" value="Unassembled WGS sequence"/>
</dbReference>
<dbReference type="GO" id="GO:0005506">
    <property type="term" value="F:iron ion binding"/>
    <property type="evidence" value="ECO:0007669"/>
    <property type="project" value="InterPro"/>
</dbReference>
<dbReference type="EMBL" id="SNVJ01000022">
    <property type="protein sequence ID" value="MXP65461.1"/>
    <property type="molecule type" value="Genomic_DNA"/>
</dbReference>
<comment type="caution">
    <text evidence="2">The sequence shown here is derived from an EMBL/GenBank/DDBJ whole genome shotgun (WGS) entry which is preliminary data.</text>
</comment>
<dbReference type="InterPro" id="IPR049648">
    <property type="entry name" value="PaoC-like"/>
</dbReference>
<dbReference type="PANTHER" id="PTHR11908">
    <property type="entry name" value="XANTHINE DEHYDROGENASE"/>
    <property type="match status" value="1"/>
</dbReference>
<evidence type="ECO:0000259" key="1">
    <source>
        <dbReference type="SMART" id="SM01008"/>
    </source>
</evidence>
<gene>
    <name evidence="2" type="ORF">E0493_19110</name>
</gene>
<keyword evidence="3" id="KW-1185">Reference proteome</keyword>
<dbReference type="InterPro" id="IPR016208">
    <property type="entry name" value="Ald_Oxase/xanthine_DH-like"/>
</dbReference>
<organism evidence="2 3">
    <name type="scientific">Teichococcus coralli</name>
    <dbReference type="NCBI Taxonomy" id="2545983"/>
    <lineage>
        <taxon>Bacteria</taxon>
        <taxon>Pseudomonadati</taxon>
        <taxon>Pseudomonadota</taxon>
        <taxon>Alphaproteobacteria</taxon>
        <taxon>Acetobacterales</taxon>
        <taxon>Roseomonadaceae</taxon>
        <taxon>Roseomonas</taxon>
    </lineage>
</organism>
<dbReference type="InterPro" id="IPR037165">
    <property type="entry name" value="AldOxase/xan_DH_Mopterin-bd_sf"/>
</dbReference>
<evidence type="ECO:0000313" key="2">
    <source>
        <dbReference type="EMBL" id="MXP65461.1"/>
    </source>
</evidence>
<dbReference type="GO" id="GO:0016491">
    <property type="term" value="F:oxidoreductase activity"/>
    <property type="evidence" value="ECO:0007669"/>
    <property type="project" value="InterPro"/>
</dbReference>
<dbReference type="SUPFAM" id="SSF56003">
    <property type="entry name" value="Molybdenum cofactor-binding domain"/>
    <property type="match status" value="1"/>
</dbReference>
<dbReference type="Gene3D" id="3.90.1170.50">
    <property type="entry name" value="Aldehyde oxidase/xanthine dehydrogenase, a/b hammerhead"/>
    <property type="match status" value="1"/>
</dbReference>
<dbReference type="PANTHER" id="PTHR11908:SF123">
    <property type="entry name" value="ALDEHYDE OXIDOREDUCTASE MOLYBDENUM-BINDING SUBUNIT PAOC"/>
    <property type="match status" value="1"/>
</dbReference>
<dbReference type="InterPro" id="IPR046867">
    <property type="entry name" value="AldOxase/xan_DH_MoCoBD2"/>
</dbReference>
<dbReference type="Pfam" id="PF20256">
    <property type="entry name" value="MoCoBD_2"/>
    <property type="match status" value="1"/>
</dbReference>